<accession>H5UPC5</accession>
<dbReference type="RefSeq" id="WP_009481481.1">
    <property type="nucleotide sequence ID" value="NZ_BAFE01000020.1"/>
</dbReference>
<proteinExistence type="predicted"/>
<comment type="caution">
    <text evidence="2">The sequence shown here is derived from an EMBL/GenBank/DDBJ whole genome shotgun (WGS) entry which is preliminary data.</text>
</comment>
<reference evidence="2 3" key="1">
    <citation type="submission" date="2012-02" db="EMBL/GenBank/DDBJ databases">
        <title>Whole genome shotgun sequence of Mobilicoccus pelagius NBRC 104925.</title>
        <authorList>
            <person name="Yoshida Y."/>
            <person name="Hosoyama A."/>
            <person name="Tsuchikane K."/>
            <person name="Katsumata H."/>
            <person name="Yamazaki S."/>
            <person name="Fujita N."/>
        </authorList>
    </citation>
    <scope>NUCLEOTIDE SEQUENCE [LARGE SCALE GENOMIC DNA]</scope>
    <source>
        <strain evidence="2 3">NBRC 104925</strain>
    </source>
</reference>
<organism evidence="2 3">
    <name type="scientific">Mobilicoccus pelagius NBRC 104925</name>
    <dbReference type="NCBI Taxonomy" id="1089455"/>
    <lineage>
        <taxon>Bacteria</taxon>
        <taxon>Bacillati</taxon>
        <taxon>Actinomycetota</taxon>
        <taxon>Actinomycetes</taxon>
        <taxon>Micrococcales</taxon>
        <taxon>Dermatophilaceae</taxon>
        <taxon>Mobilicoccus</taxon>
    </lineage>
</organism>
<dbReference type="OrthoDB" id="3212066at2"/>
<sequence length="165" mass="17347">MTDQPTEYDDLPRDPALEDTRISSEETDDLPVSPPDMKPRGGDYLGGDAAGVEETIDERIMQEVPDPNSAYGAPDDEGGLDALNAPTRVGGDDPDAIPAWTDVLGGEGVAEDIVEGDMDIARGGDSLEADVAEGDADHVDEELEMSGSPDDLVAPEESALHAEEL</sequence>
<keyword evidence="3" id="KW-1185">Reference proteome</keyword>
<feature type="compositionally biased region" description="Basic and acidic residues" evidence="1">
    <location>
        <begin position="10"/>
        <end position="24"/>
    </location>
</feature>
<evidence type="ECO:0000256" key="1">
    <source>
        <dbReference type="SAM" id="MobiDB-lite"/>
    </source>
</evidence>
<protein>
    <recommendedName>
        <fullName evidence="4">DUF5709 domain-containing protein</fullName>
    </recommendedName>
</protein>
<dbReference type="Proteomes" id="UP000004367">
    <property type="component" value="Unassembled WGS sequence"/>
</dbReference>
<evidence type="ECO:0008006" key="4">
    <source>
        <dbReference type="Google" id="ProtNLM"/>
    </source>
</evidence>
<evidence type="ECO:0000313" key="3">
    <source>
        <dbReference type="Proteomes" id="UP000004367"/>
    </source>
</evidence>
<feature type="region of interest" description="Disordered" evidence="1">
    <location>
        <begin position="1"/>
        <end position="49"/>
    </location>
</feature>
<dbReference type="EMBL" id="BAFE01000020">
    <property type="protein sequence ID" value="GAB47583.1"/>
    <property type="molecule type" value="Genomic_DNA"/>
</dbReference>
<feature type="region of interest" description="Disordered" evidence="1">
    <location>
        <begin position="143"/>
        <end position="165"/>
    </location>
</feature>
<dbReference type="AlphaFoldDB" id="H5UPC5"/>
<dbReference type="eggNOG" id="ENOG502ZKZ4">
    <property type="taxonomic scope" value="Bacteria"/>
</dbReference>
<feature type="region of interest" description="Disordered" evidence="1">
    <location>
        <begin position="62"/>
        <end position="97"/>
    </location>
</feature>
<evidence type="ECO:0000313" key="2">
    <source>
        <dbReference type="EMBL" id="GAB47583.1"/>
    </source>
</evidence>
<gene>
    <name evidence="2" type="ORF">MOPEL_021_00190</name>
</gene>
<name>H5UPC5_9MICO</name>